<keyword evidence="1" id="KW-0812">Transmembrane</keyword>
<dbReference type="AlphaFoldDB" id="A0A9P7Q212"/>
<keyword evidence="3" id="KW-1185">Reference proteome</keyword>
<feature type="transmembrane region" description="Helical" evidence="1">
    <location>
        <begin position="174"/>
        <end position="193"/>
    </location>
</feature>
<protein>
    <submittedName>
        <fullName evidence="2">Uncharacterized protein</fullName>
    </submittedName>
</protein>
<organism evidence="2 3">
    <name type="scientific">Claviceps humidiphila</name>
    <dbReference type="NCBI Taxonomy" id="1294629"/>
    <lineage>
        <taxon>Eukaryota</taxon>
        <taxon>Fungi</taxon>
        <taxon>Dikarya</taxon>
        <taxon>Ascomycota</taxon>
        <taxon>Pezizomycotina</taxon>
        <taxon>Sordariomycetes</taxon>
        <taxon>Hypocreomycetidae</taxon>
        <taxon>Hypocreales</taxon>
        <taxon>Clavicipitaceae</taxon>
        <taxon>Claviceps</taxon>
    </lineage>
</organism>
<gene>
    <name evidence="2" type="ORF">E4U13_001795</name>
</gene>
<accession>A0A9P7Q212</accession>
<feature type="transmembrane region" description="Helical" evidence="1">
    <location>
        <begin position="26"/>
        <end position="45"/>
    </location>
</feature>
<keyword evidence="1" id="KW-1133">Transmembrane helix</keyword>
<proteinExistence type="predicted"/>
<keyword evidence="1" id="KW-0472">Membrane</keyword>
<feature type="transmembrane region" description="Helical" evidence="1">
    <location>
        <begin position="200"/>
        <end position="224"/>
    </location>
</feature>
<dbReference type="PANTHER" id="PTHR37919">
    <property type="entry name" value="PROTEIN CBG05606"/>
    <property type="match status" value="1"/>
</dbReference>
<feature type="transmembrane region" description="Helical" evidence="1">
    <location>
        <begin position="139"/>
        <end position="162"/>
    </location>
</feature>
<dbReference type="EMBL" id="SRQM01000173">
    <property type="protein sequence ID" value="KAG6116552.1"/>
    <property type="molecule type" value="Genomic_DNA"/>
</dbReference>
<reference evidence="2 3" key="1">
    <citation type="journal article" date="2020" name="bioRxiv">
        <title>Whole genome comparisons of ergot fungi reveals the divergence and evolution of species within the genus Claviceps are the result of varying mechanisms driving genome evolution and host range expansion.</title>
        <authorList>
            <person name="Wyka S.A."/>
            <person name="Mondo S.J."/>
            <person name="Liu M."/>
            <person name="Dettman J."/>
            <person name="Nalam V."/>
            <person name="Broders K.D."/>
        </authorList>
    </citation>
    <scope>NUCLEOTIDE SEQUENCE [LARGE SCALE GENOMIC DNA]</scope>
    <source>
        <strain evidence="2 3">LM576</strain>
    </source>
</reference>
<sequence length="243" mass="27024">MVTTRSSASASAPQRSIFTHTPSSFTLLWLALSLPLVIWDTGYVLGRPHTMHGGRAHWPLWLPYKLYGEVDYVYGWKAILDKNGFTAAQSTLNVVETALYLVYLWLWRSRGSREGGDAAAAAAPGDREGRGAWVVRGRVGALALLVGFSAAVMTLSKTLLYWCNEYFSGFENVGHNEFVDLLLMWILPKYAYLSHRFLEVLLFANLLGAAASGAWLVGPAYMIWSMGSEILDNLEHPAHVKRE</sequence>
<dbReference type="Proteomes" id="UP000732380">
    <property type="component" value="Unassembled WGS sequence"/>
</dbReference>
<evidence type="ECO:0000313" key="3">
    <source>
        <dbReference type="Proteomes" id="UP000732380"/>
    </source>
</evidence>
<dbReference type="PANTHER" id="PTHR37919:SF2">
    <property type="entry name" value="EXPERA DOMAIN-CONTAINING PROTEIN"/>
    <property type="match status" value="1"/>
</dbReference>
<name>A0A9P7Q212_9HYPO</name>
<evidence type="ECO:0000256" key="1">
    <source>
        <dbReference type="SAM" id="Phobius"/>
    </source>
</evidence>
<comment type="caution">
    <text evidence="2">The sequence shown here is derived from an EMBL/GenBank/DDBJ whole genome shotgun (WGS) entry which is preliminary data.</text>
</comment>
<evidence type="ECO:0000313" key="2">
    <source>
        <dbReference type="EMBL" id="KAG6116552.1"/>
    </source>
</evidence>